<dbReference type="PANTHER" id="PTHR22975">
    <property type="entry name" value="UBIQUITIN SPECIFIC PROTEINASE"/>
    <property type="match status" value="1"/>
</dbReference>
<keyword evidence="2" id="KW-0378">Hydrolase</keyword>
<gene>
    <name evidence="4" type="ORF">CQW23_05778</name>
</gene>
<evidence type="ECO:0000259" key="3">
    <source>
        <dbReference type="Pfam" id="PF04780"/>
    </source>
</evidence>
<dbReference type="Proteomes" id="UP000224567">
    <property type="component" value="Unassembled WGS sequence"/>
</dbReference>
<feature type="domain" description="DUF629" evidence="3">
    <location>
        <begin position="3"/>
        <end position="119"/>
    </location>
</feature>
<dbReference type="InterPro" id="IPR006865">
    <property type="entry name" value="DUF629"/>
</dbReference>
<evidence type="ECO:0000313" key="5">
    <source>
        <dbReference type="Proteomes" id="UP000224567"/>
    </source>
</evidence>
<evidence type="ECO:0000256" key="1">
    <source>
        <dbReference type="ARBA" id="ARBA00022786"/>
    </source>
</evidence>
<sequence>MILLRYEEALQVVKDICLEESKRRDQATKFVLQSYDSVLRKQREELIESDNDVTIVGYRSELNVVSNVLKEAESLNVNRFGFEETTSGGTSQLCDIESGEEDNWKLKDYIHQVDSCVEVALQRQKECVSIELCKIDARIMGVVPPKSWTMLRKHGPTPKSEVKSHKLTYQDKATQTDIIEEDTLEKIFNTLTTLSMKVDSMGNEIEKLKTNEVKLKSEATNQLTEQCAELCRSEDFKIPELEGDVGILHKPVMFINLLL</sequence>
<reference evidence="5" key="2">
    <citation type="journal article" date="2017" name="J. Anim. Genet.">
        <title>Multiple reference genome sequences of hot pepper reveal the massive evolution of plant disease resistance genes by retroduplication.</title>
        <authorList>
            <person name="Kim S."/>
            <person name="Park J."/>
            <person name="Yeom S.-I."/>
            <person name="Kim Y.-M."/>
            <person name="Seo E."/>
            <person name="Kim K.-T."/>
            <person name="Kim M.-S."/>
            <person name="Lee J.M."/>
            <person name="Cheong K."/>
            <person name="Shin H.-S."/>
            <person name="Kim S.-B."/>
            <person name="Han K."/>
            <person name="Lee J."/>
            <person name="Park M."/>
            <person name="Lee H.-A."/>
            <person name="Lee H.-Y."/>
            <person name="Lee Y."/>
            <person name="Oh S."/>
            <person name="Lee J.H."/>
            <person name="Choi E."/>
            <person name="Choi E."/>
            <person name="Lee S.E."/>
            <person name="Jeon J."/>
            <person name="Kim H."/>
            <person name="Choi G."/>
            <person name="Song H."/>
            <person name="Lee J."/>
            <person name="Lee S.-C."/>
            <person name="Kwon J.-K."/>
            <person name="Lee H.-Y."/>
            <person name="Koo N."/>
            <person name="Hong Y."/>
            <person name="Kim R.W."/>
            <person name="Kang W.-H."/>
            <person name="Huh J.H."/>
            <person name="Kang B.-C."/>
            <person name="Yang T.-J."/>
            <person name="Lee Y.-H."/>
            <person name="Bennetzen J.L."/>
            <person name="Choi D."/>
        </authorList>
    </citation>
    <scope>NUCLEOTIDE SEQUENCE [LARGE SCALE GENOMIC DNA]</scope>
    <source>
        <strain evidence="5">cv. PBC81</strain>
    </source>
</reference>
<evidence type="ECO:0000256" key="2">
    <source>
        <dbReference type="ARBA" id="ARBA00022801"/>
    </source>
</evidence>
<dbReference type="OrthoDB" id="1320885at2759"/>
<organism evidence="4 5">
    <name type="scientific">Capsicum baccatum</name>
    <name type="common">Peruvian pepper</name>
    <dbReference type="NCBI Taxonomy" id="33114"/>
    <lineage>
        <taxon>Eukaryota</taxon>
        <taxon>Viridiplantae</taxon>
        <taxon>Streptophyta</taxon>
        <taxon>Embryophyta</taxon>
        <taxon>Tracheophyta</taxon>
        <taxon>Spermatophyta</taxon>
        <taxon>Magnoliopsida</taxon>
        <taxon>eudicotyledons</taxon>
        <taxon>Gunneridae</taxon>
        <taxon>Pentapetalae</taxon>
        <taxon>asterids</taxon>
        <taxon>lamiids</taxon>
        <taxon>Solanales</taxon>
        <taxon>Solanaceae</taxon>
        <taxon>Solanoideae</taxon>
        <taxon>Capsiceae</taxon>
        <taxon>Capsicum</taxon>
    </lineage>
</organism>
<evidence type="ECO:0000313" key="4">
    <source>
        <dbReference type="EMBL" id="PHT57292.1"/>
    </source>
</evidence>
<dbReference type="STRING" id="33114.A0A2G2XIH0"/>
<comment type="caution">
    <text evidence="4">The sequence shown here is derived from an EMBL/GenBank/DDBJ whole genome shotgun (WGS) entry which is preliminary data.</text>
</comment>
<keyword evidence="5" id="KW-1185">Reference proteome</keyword>
<dbReference type="Pfam" id="PF04780">
    <property type="entry name" value="DUF629"/>
    <property type="match status" value="1"/>
</dbReference>
<accession>A0A2G2XIH0</accession>
<dbReference type="InterPro" id="IPR052398">
    <property type="entry name" value="Ubiquitin_hydrolase_53/54"/>
</dbReference>
<protein>
    <recommendedName>
        <fullName evidence="3">DUF629 domain-containing protein</fullName>
    </recommendedName>
</protein>
<keyword evidence="1" id="KW-0833">Ubl conjugation pathway</keyword>
<dbReference type="EMBL" id="MLFT02000002">
    <property type="protein sequence ID" value="PHT57292.1"/>
    <property type="molecule type" value="Genomic_DNA"/>
</dbReference>
<name>A0A2G2XIH0_CAPBA</name>
<dbReference type="GO" id="GO:0016787">
    <property type="term" value="F:hydrolase activity"/>
    <property type="evidence" value="ECO:0007669"/>
    <property type="project" value="UniProtKB-KW"/>
</dbReference>
<reference evidence="4 5" key="1">
    <citation type="journal article" date="2017" name="Genome Biol.">
        <title>New reference genome sequences of hot pepper reveal the massive evolution of plant disease-resistance genes by retroduplication.</title>
        <authorList>
            <person name="Kim S."/>
            <person name="Park J."/>
            <person name="Yeom S.I."/>
            <person name="Kim Y.M."/>
            <person name="Seo E."/>
            <person name="Kim K.T."/>
            <person name="Kim M.S."/>
            <person name="Lee J.M."/>
            <person name="Cheong K."/>
            <person name="Shin H.S."/>
            <person name="Kim S.B."/>
            <person name="Han K."/>
            <person name="Lee J."/>
            <person name="Park M."/>
            <person name="Lee H.A."/>
            <person name="Lee H.Y."/>
            <person name="Lee Y."/>
            <person name="Oh S."/>
            <person name="Lee J.H."/>
            <person name="Choi E."/>
            <person name="Choi E."/>
            <person name="Lee S.E."/>
            <person name="Jeon J."/>
            <person name="Kim H."/>
            <person name="Choi G."/>
            <person name="Song H."/>
            <person name="Lee J."/>
            <person name="Lee S.C."/>
            <person name="Kwon J.K."/>
            <person name="Lee H.Y."/>
            <person name="Koo N."/>
            <person name="Hong Y."/>
            <person name="Kim R.W."/>
            <person name="Kang W.H."/>
            <person name="Huh J.H."/>
            <person name="Kang B.C."/>
            <person name="Yang T.J."/>
            <person name="Lee Y.H."/>
            <person name="Bennetzen J.L."/>
            <person name="Choi D."/>
        </authorList>
    </citation>
    <scope>NUCLEOTIDE SEQUENCE [LARGE SCALE GENOMIC DNA]</scope>
    <source>
        <strain evidence="5">cv. PBC81</strain>
    </source>
</reference>
<dbReference type="AlphaFoldDB" id="A0A2G2XIH0"/>
<proteinExistence type="predicted"/>
<dbReference type="PANTHER" id="PTHR22975:SF9">
    <property type="entry name" value="ECHINUS SPLICE FORM 3"/>
    <property type="match status" value="1"/>
</dbReference>